<keyword evidence="2" id="KW-1185">Reference proteome</keyword>
<dbReference type="OrthoDB" id="1907495at2759"/>
<reference evidence="1" key="1">
    <citation type="submission" date="2021-07" db="EMBL/GenBank/DDBJ databases">
        <authorList>
            <person name="Durling M."/>
        </authorList>
    </citation>
    <scope>NUCLEOTIDE SEQUENCE</scope>
</reference>
<dbReference type="EMBL" id="CAJVRM010000116">
    <property type="protein sequence ID" value="CAG8974873.1"/>
    <property type="molecule type" value="Genomic_DNA"/>
</dbReference>
<dbReference type="Proteomes" id="UP000701801">
    <property type="component" value="Unassembled WGS sequence"/>
</dbReference>
<feature type="non-terminal residue" evidence="1">
    <location>
        <position position="1"/>
    </location>
</feature>
<gene>
    <name evidence="1" type="ORF">HYALB_00000488</name>
</gene>
<sequence>CLHTPQPNTIGSHLLIRRTIQSPLVFTKSRRRSIEKKSLRTRSSLSPHICADGVSEILLPLLNIGGFKGEAQDAPSKINQTEKLRLLKSESVFLMGMGSCWMRRDGGMSSRSDEKGVMVLRHIYVKV</sequence>
<dbReference type="AlphaFoldDB" id="A0A9N9LJ05"/>
<name>A0A9N9LJ05_9HELO</name>
<evidence type="ECO:0000313" key="2">
    <source>
        <dbReference type="Proteomes" id="UP000701801"/>
    </source>
</evidence>
<protein>
    <submittedName>
        <fullName evidence="1">Uncharacterized protein</fullName>
    </submittedName>
</protein>
<evidence type="ECO:0000313" key="1">
    <source>
        <dbReference type="EMBL" id="CAG8974873.1"/>
    </source>
</evidence>
<organism evidence="1 2">
    <name type="scientific">Hymenoscyphus albidus</name>
    <dbReference type="NCBI Taxonomy" id="595503"/>
    <lineage>
        <taxon>Eukaryota</taxon>
        <taxon>Fungi</taxon>
        <taxon>Dikarya</taxon>
        <taxon>Ascomycota</taxon>
        <taxon>Pezizomycotina</taxon>
        <taxon>Leotiomycetes</taxon>
        <taxon>Helotiales</taxon>
        <taxon>Helotiaceae</taxon>
        <taxon>Hymenoscyphus</taxon>
    </lineage>
</organism>
<proteinExistence type="predicted"/>
<accession>A0A9N9LJ05</accession>
<comment type="caution">
    <text evidence="1">The sequence shown here is derived from an EMBL/GenBank/DDBJ whole genome shotgun (WGS) entry which is preliminary data.</text>
</comment>